<gene>
    <name evidence="1" type="ORF">EMEDMD4_440030</name>
</gene>
<dbReference type="EMBL" id="CABFNB010000111">
    <property type="protein sequence ID" value="VTZ62716.1"/>
    <property type="molecule type" value="Genomic_DNA"/>
</dbReference>
<reference evidence="1" key="1">
    <citation type="submission" date="2019-06" db="EMBL/GenBank/DDBJ databases">
        <authorList>
            <person name="Le Quere A."/>
            <person name="Colella S."/>
        </authorList>
    </citation>
    <scope>NUCLEOTIDE SEQUENCE</scope>
    <source>
        <strain evidence="1">EmedicaeMD41</strain>
    </source>
</reference>
<sequence>MWNVIGAAAEMIDLACCSYKSAAVHPAIALTFAKSDLKHV</sequence>
<dbReference type="Proteomes" id="UP000507954">
    <property type="component" value="Unassembled WGS sequence"/>
</dbReference>
<evidence type="ECO:0000313" key="1">
    <source>
        <dbReference type="EMBL" id="VTZ62716.1"/>
    </source>
</evidence>
<proteinExistence type="predicted"/>
<name>A0A508WZC3_9HYPH</name>
<organism evidence="1">
    <name type="scientific">Sinorhizobium medicae</name>
    <dbReference type="NCBI Taxonomy" id="110321"/>
    <lineage>
        <taxon>Bacteria</taxon>
        <taxon>Pseudomonadati</taxon>
        <taxon>Pseudomonadota</taxon>
        <taxon>Alphaproteobacteria</taxon>
        <taxon>Hyphomicrobiales</taxon>
        <taxon>Rhizobiaceae</taxon>
        <taxon>Sinorhizobium/Ensifer group</taxon>
        <taxon>Sinorhizobium</taxon>
    </lineage>
</organism>
<accession>A0A508WZC3</accession>
<protein>
    <submittedName>
        <fullName evidence="1">Uncharacterized protein</fullName>
    </submittedName>
</protein>
<dbReference type="AlphaFoldDB" id="A0A508WZC3"/>